<dbReference type="Proteomes" id="UP000076881">
    <property type="component" value="Unassembled WGS sequence"/>
</dbReference>
<keyword evidence="2" id="KW-0378">Hydrolase</keyword>
<keyword evidence="3" id="KW-1185">Reference proteome</keyword>
<dbReference type="InterPro" id="IPR013595">
    <property type="entry name" value="Pept_S33_TAP-like_C"/>
</dbReference>
<dbReference type="SUPFAM" id="SSF53474">
    <property type="entry name" value="alpha/beta-Hydrolases"/>
    <property type="match status" value="1"/>
</dbReference>
<dbReference type="Gene3D" id="3.40.50.1820">
    <property type="entry name" value="alpha/beta hydrolase"/>
    <property type="match status" value="1"/>
</dbReference>
<evidence type="ECO:0000259" key="1">
    <source>
        <dbReference type="Pfam" id="PF08386"/>
    </source>
</evidence>
<dbReference type="GO" id="GO:0004177">
    <property type="term" value="F:aminopeptidase activity"/>
    <property type="evidence" value="ECO:0007669"/>
    <property type="project" value="UniProtKB-KW"/>
</dbReference>
<sequence length="432" mass="48838">MDILGWDPRGVNATYPAISCFASDAHRDRWRMLTGKNRRLVGNTGALQQLRVADAMNDAMFQYCLFKYGDLPRFMTTAFVVRDLENIRQALGEDELTGFYGQLRHGIILDGNEFFSDYRDVTTFASNTFDNVTDAWRDGLLANCISAGPDTCPLARPKKEGDVVTLESLEARMATLMAYLAQRPMPAYLEDSGPGLVAYRFLVDTIFESMYVPPWWPRLAGLLADLESGNTTGALERMNKEWWTTDPGVAFKAMRPPANDELVSMVICPEGYDQPQPENLEFWKAIWQNATHASWISGDMRFYYVFPCRQFYKYWPTPAEVYRGGLSKTLKNPLLLISETHDPATPLRHGRRLHEAFGSDNARLVVHHGYGHGSHLDPSDCTDAIGRKYILEGILPDADETHCSANAKLLSPSYQSALDEAELTWNLRMTRH</sequence>
<dbReference type="AlphaFoldDB" id="A0A168K716"/>
<organism evidence="2 3">
    <name type="scientific">Akanthomyces lecanii RCEF 1005</name>
    <dbReference type="NCBI Taxonomy" id="1081108"/>
    <lineage>
        <taxon>Eukaryota</taxon>
        <taxon>Fungi</taxon>
        <taxon>Dikarya</taxon>
        <taxon>Ascomycota</taxon>
        <taxon>Pezizomycotina</taxon>
        <taxon>Sordariomycetes</taxon>
        <taxon>Hypocreomycetidae</taxon>
        <taxon>Hypocreales</taxon>
        <taxon>Cordycipitaceae</taxon>
        <taxon>Akanthomyces</taxon>
        <taxon>Cordyceps confragosa</taxon>
    </lineage>
</organism>
<reference evidence="2 3" key="1">
    <citation type="journal article" date="2016" name="Genome Biol. Evol.">
        <title>Divergent and convergent evolution of fungal pathogenicity.</title>
        <authorList>
            <person name="Shang Y."/>
            <person name="Xiao G."/>
            <person name="Zheng P."/>
            <person name="Cen K."/>
            <person name="Zhan S."/>
            <person name="Wang C."/>
        </authorList>
    </citation>
    <scope>NUCLEOTIDE SEQUENCE [LARGE SCALE GENOMIC DNA]</scope>
    <source>
        <strain evidence="2 3">RCEF 1005</strain>
    </source>
</reference>
<keyword evidence="2" id="KW-0031">Aminopeptidase</keyword>
<name>A0A168K716_CORDF</name>
<gene>
    <name evidence="2" type="ORF">LEL_00848</name>
</gene>
<dbReference type="EMBL" id="AZHF01000001">
    <property type="protein sequence ID" value="OAA81303.1"/>
    <property type="molecule type" value="Genomic_DNA"/>
</dbReference>
<dbReference type="STRING" id="1081108.A0A168K716"/>
<feature type="domain" description="Peptidase S33 tripeptidyl aminopeptidase-like C-terminal" evidence="1">
    <location>
        <begin position="314"/>
        <end position="400"/>
    </location>
</feature>
<protein>
    <submittedName>
        <fullName evidence="2">Peptidase S33 tripeptidyl aminopeptidase-lik</fullName>
    </submittedName>
</protein>
<dbReference type="Pfam" id="PF08386">
    <property type="entry name" value="Abhydrolase_4"/>
    <property type="match status" value="1"/>
</dbReference>
<comment type="caution">
    <text evidence="2">The sequence shown here is derived from an EMBL/GenBank/DDBJ whole genome shotgun (WGS) entry which is preliminary data.</text>
</comment>
<keyword evidence="2" id="KW-0645">Protease</keyword>
<proteinExistence type="predicted"/>
<dbReference type="OrthoDB" id="425534at2759"/>
<dbReference type="InterPro" id="IPR029058">
    <property type="entry name" value="AB_hydrolase_fold"/>
</dbReference>
<evidence type="ECO:0000313" key="3">
    <source>
        <dbReference type="Proteomes" id="UP000076881"/>
    </source>
</evidence>
<accession>A0A168K716</accession>
<evidence type="ECO:0000313" key="2">
    <source>
        <dbReference type="EMBL" id="OAA81303.1"/>
    </source>
</evidence>